<protein>
    <submittedName>
        <fullName evidence="1">Uncharacterized protein</fullName>
    </submittedName>
</protein>
<name>A0A7G5EEM2_9BURK</name>
<reference evidence="1 2" key="1">
    <citation type="journal article" date="2020" name="G3 (Bethesda)">
        <title>CeMbio - The Caenorhabditis elegans Microbiome Resource.</title>
        <authorList>
            <person name="Dirksen P."/>
            <person name="Assie A."/>
            <person name="Zimmermann J."/>
            <person name="Zhang F."/>
            <person name="Tietje A.M."/>
            <person name="Marsh S.A."/>
            <person name="Felix M.A."/>
            <person name="Shapira M."/>
            <person name="Kaleta C."/>
            <person name="Schulenburg H."/>
            <person name="Samuel B."/>
        </authorList>
    </citation>
    <scope>NUCLEOTIDE SEQUENCE [LARGE SCALE GENOMIC DNA]</scope>
    <source>
        <strain evidence="1 2">BIGb0172</strain>
    </source>
</reference>
<accession>A0A7G5EEM2</accession>
<dbReference type="RefSeq" id="WP_182326866.1">
    <property type="nucleotide sequence ID" value="NZ_CP058554.1"/>
</dbReference>
<evidence type="ECO:0000313" key="1">
    <source>
        <dbReference type="EMBL" id="QMV72447.1"/>
    </source>
</evidence>
<proteinExistence type="predicted"/>
<dbReference type="KEGG" id="cpis:HS961_06130"/>
<keyword evidence="2" id="KW-1185">Reference proteome</keyword>
<sequence length="92" mass="10608">MDIIGELAPDQARTLADLEPVLHRAWNSTGTWREMVEEQMWFQPTFRFKVKNFWCGYIAAAEAQGLPARPYDLVLSFVNQNFPHMIDGGEVH</sequence>
<dbReference type="AlphaFoldDB" id="A0A7G5EEM2"/>
<dbReference type="EMBL" id="CP058554">
    <property type="protein sequence ID" value="QMV72447.1"/>
    <property type="molecule type" value="Genomic_DNA"/>
</dbReference>
<dbReference type="Proteomes" id="UP000515240">
    <property type="component" value="Chromosome"/>
</dbReference>
<gene>
    <name evidence="1" type="ORF">HS961_06130</name>
</gene>
<evidence type="ECO:0000313" key="2">
    <source>
        <dbReference type="Proteomes" id="UP000515240"/>
    </source>
</evidence>
<organism evidence="1 2">
    <name type="scientific">Comamonas piscis</name>
    <dbReference type="NCBI Taxonomy" id="1562974"/>
    <lineage>
        <taxon>Bacteria</taxon>
        <taxon>Pseudomonadati</taxon>
        <taxon>Pseudomonadota</taxon>
        <taxon>Betaproteobacteria</taxon>
        <taxon>Burkholderiales</taxon>
        <taxon>Comamonadaceae</taxon>
        <taxon>Comamonas</taxon>
    </lineage>
</organism>